<comment type="caution">
    <text evidence="1">The sequence shown here is derived from an EMBL/GenBank/DDBJ whole genome shotgun (WGS) entry which is preliminary data.</text>
</comment>
<keyword evidence="2" id="KW-1185">Reference proteome</keyword>
<feature type="non-terminal residue" evidence="1">
    <location>
        <position position="50"/>
    </location>
</feature>
<protein>
    <recommendedName>
        <fullName evidence="3">AAA family ATPase</fullName>
    </recommendedName>
</protein>
<dbReference type="InterPro" id="IPR027417">
    <property type="entry name" value="P-loop_NTPase"/>
</dbReference>
<proteinExistence type="predicted"/>
<dbReference type="SUPFAM" id="SSF52540">
    <property type="entry name" value="P-loop containing nucleoside triphosphate hydrolases"/>
    <property type="match status" value="1"/>
</dbReference>
<accession>A0ABX1JTY0</accession>
<gene>
    <name evidence="1" type="ORF">HER39_14740</name>
</gene>
<dbReference type="EMBL" id="JAAZSR010000312">
    <property type="protein sequence ID" value="NKX51799.1"/>
    <property type="molecule type" value="Genomic_DNA"/>
</dbReference>
<dbReference type="Proteomes" id="UP000523795">
    <property type="component" value="Unassembled WGS sequence"/>
</dbReference>
<evidence type="ECO:0000313" key="1">
    <source>
        <dbReference type="EMBL" id="NKX51799.1"/>
    </source>
</evidence>
<reference evidence="1 2" key="1">
    <citation type="submission" date="2020-04" db="EMBL/GenBank/DDBJ databases">
        <authorList>
            <person name="Liu S."/>
        </authorList>
    </citation>
    <scope>NUCLEOTIDE SEQUENCE [LARGE SCALE GENOMIC DNA]</scope>
    <source>
        <strain evidence="1 2">CGMCC 1.15091</strain>
    </source>
</reference>
<evidence type="ECO:0000313" key="2">
    <source>
        <dbReference type="Proteomes" id="UP000523795"/>
    </source>
</evidence>
<name>A0ABX1JTY0_9MICC</name>
<feature type="non-terminal residue" evidence="1">
    <location>
        <position position="1"/>
    </location>
</feature>
<sequence length="50" mass="5082">DERAPQDELLVLDADAAQQDVLDLVQAGHSLVVSAPPGTGQTQTALNAAA</sequence>
<organism evidence="1 2">
    <name type="scientific">Arthrobacter deserti</name>
    <dbReference type="NCBI Taxonomy" id="1742687"/>
    <lineage>
        <taxon>Bacteria</taxon>
        <taxon>Bacillati</taxon>
        <taxon>Actinomycetota</taxon>
        <taxon>Actinomycetes</taxon>
        <taxon>Micrococcales</taxon>
        <taxon>Micrococcaceae</taxon>
        <taxon>Arthrobacter</taxon>
    </lineage>
</organism>
<evidence type="ECO:0008006" key="3">
    <source>
        <dbReference type="Google" id="ProtNLM"/>
    </source>
</evidence>